<reference evidence="1 2" key="1">
    <citation type="submission" date="2019-12" db="EMBL/GenBank/DDBJ databases">
        <authorList>
            <person name="Alioto T."/>
            <person name="Alioto T."/>
            <person name="Gomez Garrido J."/>
        </authorList>
    </citation>
    <scope>NUCLEOTIDE SEQUENCE [LARGE SCALE GENOMIC DNA]</scope>
</reference>
<feature type="non-terminal residue" evidence="1">
    <location>
        <position position="138"/>
    </location>
</feature>
<organism evidence="1 2">
    <name type="scientific">Olea europaea subsp. europaea</name>
    <dbReference type="NCBI Taxonomy" id="158383"/>
    <lineage>
        <taxon>Eukaryota</taxon>
        <taxon>Viridiplantae</taxon>
        <taxon>Streptophyta</taxon>
        <taxon>Embryophyta</taxon>
        <taxon>Tracheophyta</taxon>
        <taxon>Spermatophyta</taxon>
        <taxon>Magnoliopsida</taxon>
        <taxon>eudicotyledons</taxon>
        <taxon>Gunneridae</taxon>
        <taxon>Pentapetalae</taxon>
        <taxon>asterids</taxon>
        <taxon>lamiids</taxon>
        <taxon>Lamiales</taxon>
        <taxon>Oleaceae</taxon>
        <taxon>Oleeae</taxon>
        <taxon>Olea</taxon>
    </lineage>
</organism>
<keyword evidence="2" id="KW-1185">Reference proteome</keyword>
<dbReference type="Gramene" id="OE9A092022T1">
    <property type="protein sequence ID" value="OE9A092022C1"/>
    <property type="gene ID" value="OE9A092022"/>
</dbReference>
<dbReference type="Proteomes" id="UP000594638">
    <property type="component" value="Unassembled WGS sequence"/>
</dbReference>
<dbReference type="EMBL" id="CACTIH010003760">
    <property type="protein sequence ID" value="CAA2984335.1"/>
    <property type="molecule type" value="Genomic_DNA"/>
</dbReference>
<sequence>VRIYFPTNISVDDNIVLSMDSPVQNERSWSRSAEMSSDKLQYGQISKIFGLGIYTVKSVNIEDDIGTNQRKWRNWRKKCEKGSILKDTNSRTKVQILQSFVGLHNEDLRVLVPAWMKKEVKKVKYSQSTLTNQIFNRK</sequence>
<dbReference type="AlphaFoldDB" id="A0A8S0RW27"/>
<gene>
    <name evidence="1" type="ORF">OLEA9_A092022</name>
</gene>
<comment type="caution">
    <text evidence="1">The sequence shown here is derived from an EMBL/GenBank/DDBJ whole genome shotgun (WGS) entry which is preliminary data.</text>
</comment>
<feature type="non-terminal residue" evidence="1">
    <location>
        <position position="1"/>
    </location>
</feature>
<proteinExistence type="predicted"/>
<name>A0A8S0RW27_OLEEU</name>
<evidence type="ECO:0000313" key="2">
    <source>
        <dbReference type="Proteomes" id="UP000594638"/>
    </source>
</evidence>
<protein>
    <submittedName>
        <fullName evidence="1">Uncharacterized protein</fullName>
    </submittedName>
</protein>
<evidence type="ECO:0000313" key="1">
    <source>
        <dbReference type="EMBL" id="CAA2984335.1"/>
    </source>
</evidence>
<accession>A0A8S0RW27</accession>